<dbReference type="AlphaFoldDB" id="A0A166KFB1"/>
<feature type="compositionally biased region" description="Gly residues" evidence="1">
    <location>
        <begin position="42"/>
        <end position="57"/>
    </location>
</feature>
<sequence length="172" mass="18491">MHVDDPSTQMDCWTARRYESISPKSTSKTEMKHKNDKKVQGAGLGCGRNRSGGGRTGTAGSRTHRGRRSAGWVRALRVLDEEDGGRGHCGDLEVGKAERVGDSRAKTFRAESDVRPTDASGFCASCACLSATSSIAKRHVPLDTSRIQCNLAIWNMLAQASQDPVSGISKLV</sequence>
<dbReference type="Proteomes" id="UP000076532">
    <property type="component" value="Unassembled WGS sequence"/>
</dbReference>
<accession>A0A166KFB1</accession>
<name>A0A166KFB1_9AGAM</name>
<gene>
    <name evidence="2" type="ORF">FIBSPDRAFT_890856</name>
</gene>
<reference evidence="2 3" key="1">
    <citation type="journal article" date="2016" name="Mol. Biol. Evol.">
        <title>Comparative Genomics of Early-Diverging Mushroom-Forming Fungi Provides Insights into the Origins of Lignocellulose Decay Capabilities.</title>
        <authorList>
            <person name="Nagy L.G."/>
            <person name="Riley R."/>
            <person name="Tritt A."/>
            <person name="Adam C."/>
            <person name="Daum C."/>
            <person name="Floudas D."/>
            <person name="Sun H."/>
            <person name="Yadav J.S."/>
            <person name="Pangilinan J."/>
            <person name="Larsson K.H."/>
            <person name="Matsuura K."/>
            <person name="Barry K."/>
            <person name="Labutti K."/>
            <person name="Kuo R."/>
            <person name="Ohm R.A."/>
            <person name="Bhattacharya S.S."/>
            <person name="Shirouzu T."/>
            <person name="Yoshinaga Y."/>
            <person name="Martin F.M."/>
            <person name="Grigoriev I.V."/>
            <person name="Hibbett D.S."/>
        </authorList>
    </citation>
    <scope>NUCLEOTIDE SEQUENCE [LARGE SCALE GENOMIC DNA]</scope>
    <source>
        <strain evidence="2 3">CBS 109695</strain>
    </source>
</reference>
<evidence type="ECO:0000313" key="2">
    <source>
        <dbReference type="EMBL" id="KZP21850.1"/>
    </source>
</evidence>
<proteinExistence type="predicted"/>
<feature type="region of interest" description="Disordered" evidence="1">
    <location>
        <begin position="21"/>
        <end position="68"/>
    </location>
</feature>
<evidence type="ECO:0000313" key="3">
    <source>
        <dbReference type="Proteomes" id="UP000076532"/>
    </source>
</evidence>
<dbReference type="EMBL" id="KV417544">
    <property type="protein sequence ID" value="KZP21850.1"/>
    <property type="molecule type" value="Genomic_DNA"/>
</dbReference>
<feature type="compositionally biased region" description="Basic and acidic residues" evidence="1">
    <location>
        <begin position="27"/>
        <end position="39"/>
    </location>
</feature>
<evidence type="ECO:0000256" key="1">
    <source>
        <dbReference type="SAM" id="MobiDB-lite"/>
    </source>
</evidence>
<protein>
    <submittedName>
        <fullName evidence="2">Uncharacterized protein</fullName>
    </submittedName>
</protein>
<organism evidence="2 3">
    <name type="scientific">Athelia psychrophila</name>
    <dbReference type="NCBI Taxonomy" id="1759441"/>
    <lineage>
        <taxon>Eukaryota</taxon>
        <taxon>Fungi</taxon>
        <taxon>Dikarya</taxon>
        <taxon>Basidiomycota</taxon>
        <taxon>Agaricomycotina</taxon>
        <taxon>Agaricomycetes</taxon>
        <taxon>Agaricomycetidae</taxon>
        <taxon>Atheliales</taxon>
        <taxon>Atheliaceae</taxon>
        <taxon>Athelia</taxon>
    </lineage>
</organism>
<keyword evidence="3" id="KW-1185">Reference proteome</keyword>